<evidence type="ECO:0000313" key="1">
    <source>
        <dbReference type="EMBL" id="KAK0468644.1"/>
    </source>
</evidence>
<gene>
    <name evidence="1" type="ORF">IW261DRAFT_1426240</name>
</gene>
<organism evidence="1 2">
    <name type="scientific">Armillaria novae-zelandiae</name>
    <dbReference type="NCBI Taxonomy" id="153914"/>
    <lineage>
        <taxon>Eukaryota</taxon>
        <taxon>Fungi</taxon>
        <taxon>Dikarya</taxon>
        <taxon>Basidiomycota</taxon>
        <taxon>Agaricomycotina</taxon>
        <taxon>Agaricomycetes</taxon>
        <taxon>Agaricomycetidae</taxon>
        <taxon>Agaricales</taxon>
        <taxon>Marasmiineae</taxon>
        <taxon>Physalacriaceae</taxon>
        <taxon>Armillaria</taxon>
    </lineage>
</organism>
<accession>A0AA39U163</accession>
<dbReference type="AlphaFoldDB" id="A0AA39U163"/>
<reference evidence="1" key="1">
    <citation type="submission" date="2023-06" db="EMBL/GenBank/DDBJ databases">
        <authorList>
            <consortium name="Lawrence Berkeley National Laboratory"/>
            <person name="Ahrendt S."/>
            <person name="Sahu N."/>
            <person name="Indic B."/>
            <person name="Wong-Bajracharya J."/>
            <person name="Merenyi Z."/>
            <person name="Ke H.-M."/>
            <person name="Monk M."/>
            <person name="Kocsube S."/>
            <person name="Drula E."/>
            <person name="Lipzen A."/>
            <person name="Balint B."/>
            <person name="Henrissat B."/>
            <person name="Andreopoulos B."/>
            <person name="Martin F.M."/>
            <person name="Harder C.B."/>
            <person name="Rigling D."/>
            <person name="Ford K.L."/>
            <person name="Foster G.D."/>
            <person name="Pangilinan J."/>
            <person name="Papanicolaou A."/>
            <person name="Barry K."/>
            <person name="LaButti K."/>
            <person name="Viragh M."/>
            <person name="Koriabine M."/>
            <person name="Yan M."/>
            <person name="Riley R."/>
            <person name="Champramary S."/>
            <person name="Plett K.L."/>
            <person name="Tsai I.J."/>
            <person name="Slot J."/>
            <person name="Sipos G."/>
            <person name="Plett J."/>
            <person name="Nagy L.G."/>
            <person name="Grigoriev I.V."/>
        </authorList>
    </citation>
    <scope>NUCLEOTIDE SEQUENCE</scope>
    <source>
        <strain evidence="1">ICMP 16352</strain>
    </source>
</reference>
<sequence>MPLSRIAPMDMDQVRELLTETTSAMNTVQHLKSSLVDTKQLLQILRLNDLVQSVLIGSHDNDSQFNDAVKAIEATHYFMSRFDKKPLTYYPTWIDNMDAIHVATCLLTPTQRAKSDVVDHGAVDDNDVLRNVFCRGSHCYTEDNIVAFLKWDKKVDGLMMGAQVLKDIDRRHNESQNVAVRPVKKHHVHFKGSNIAVQVQTAMDVDALSDMLLHTST</sequence>
<dbReference type="EMBL" id="JAUEPR010000069">
    <property type="protein sequence ID" value="KAK0468644.1"/>
    <property type="molecule type" value="Genomic_DNA"/>
</dbReference>
<evidence type="ECO:0000313" key="2">
    <source>
        <dbReference type="Proteomes" id="UP001175227"/>
    </source>
</evidence>
<keyword evidence="2" id="KW-1185">Reference proteome</keyword>
<name>A0AA39U163_9AGAR</name>
<dbReference type="Proteomes" id="UP001175227">
    <property type="component" value="Unassembled WGS sequence"/>
</dbReference>
<protein>
    <submittedName>
        <fullName evidence="1">Uncharacterized protein</fullName>
    </submittedName>
</protein>
<proteinExistence type="predicted"/>
<comment type="caution">
    <text evidence="1">The sequence shown here is derived from an EMBL/GenBank/DDBJ whole genome shotgun (WGS) entry which is preliminary data.</text>
</comment>